<dbReference type="EMBL" id="CP063078">
    <property type="protein sequence ID" value="QOQ87006.1"/>
    <property type="molecule type" value="Genomic_DNA"/>
</dbReference>
<evidence type="ECO:0000256" key="1">
    <source>
        <dbReference type="SAM" id="MobiDB-lite"/>
    </source>
</evidence>
<keyword evidence="2" id="KW-0732">Signal</keyword>
<feature type="compositionally biased region" description="Polar residues" evidence="1">
    <location>
        <begin position="199"/>
        <end position="209"/>
    </location>
</feature>
<evidence type="ECO:0000313" key="4">
    <source>
        <dbReference type="Proteomes" id="UP000594749"/>
    </source>
</evidence>
<reference evidence="3 4" key="1">
    <citation type="submission" date="2020-10" db="EMBL/GenBank/DDBJ databases">
        <title>Campylobacter and Helicobacter PacBio genomes.</title>
        <authorList>
            <person name="Lane C."/>
        </authorList>
    </citation>
    <scope>NUCLEOTIDE SEQUENCE [LARGE SCALE GENOMIC DNA]</scope>
    <source>
        <strain evidence="3 4">2016D-0077</strain>
    </source>
</reference>
<feature type="signal peptide" evidence="2">
    <location>
        <begin position="1"/>
        <end position="17"/>
    </location>
</feature>
<evidence type="ECO:0000256" key="2">
    <source>
        <dbReference type="SAM" id="SignalP"/>
    </source>
</evidence>
<organism evidence="3 4">
    <name type="scientific">Campylobacter corcagiensis</name>
    <dbReference type="NCBI Taxonomy" id="1448857"/>
    <lineage>
        <taxon>Bacteria</taxon>
        <taxon>Pseudomonadati</taxon>
        <taxon>Campylobacterota</taxon>
        <taxon>Epsilonproteobacteria</taxon>
        <taxon>Campylobacterales</taxon>
        <taxon>Campylobacteraceae</taxon>
        <taxon>Campylobacter</taxon>
    </lineage>
</organism>
<feature type="compositionally biased region" description="Basic and acidic residues" evidence="1">
    <location>
        <begin position="184"/>
        <end position="197"/>
    </location>
</feature>
<accession>A0A7M1LGM1</accession>
<dbReference type="AlphaFoldDB" id="A0A7M1LGM1"/>
<gene>
    <name evidence="3" type="ORF">IMC76_07280</name>
</gene>
<evidence type="ECO:0000313" key="3">
    <source>
        <dbReference type="EMBL" id="QOQ87006.1"/>
    </source>
</evidence>
<protein>
    <submittedName>
        <fullName evidence="3">DUF1104 domain-containing protein</fullName>
    </submittedName>
</protein>
<dbReference type="OrthoDB" id="10016966at2"/>
<proteinExistence type="predicted"/>
<dbReference type="RefSeq" id="WP_025803364.1">
    <property type="nucleotide sequence ID" value="NZ_CP053842.1"/>
</dbReference>
<name>A0A7M1LGM1_9BACT</name>
<keyword evidence="4" id="KW-1185">Reference proteome</keyword>
<feature type="region of interest" description="Disordered" evidence="1">
    <location>
        <begin position="183"/>
        <end position="217"/>
    </location>
</feature>
<feature type="chain" id="PRO_5029556605" evidence="2">
    <location>
        <begin position="18"/>
        <end position="234"/>
    </location>
</feature>
<dbReference type="Proteomes" id="UP000594749">
    <property type="component" value="Chromosome"/>
</dbReference>
<sequence length="234" mass="26482">MKKIIFSIAFVAASVFAADFSNMSDLAVVDSVKSGDVKSFAEAGFELSKRVSLENKDAQNACLVFGNMIKKELDGKTPEQKRAFRNEFDMYFYANFENLSKVERDNFDRKACYKYSKGPKKANKNCGCQKSDFQKGMMSKPCMAKGVKTPCGINHDKGCGMDKNRNDNKKMCKEKNPNCPFNKNLEDNKSKNEDFKQNLKMSQGMNQGRSMMKFNSDLEDGKCQVNLPCDKEDK</sequence>